<proteinExistence type="predicted"/>
<protein>
    <submittedName>
        <fullName evidence="1">Uncharacterized protein</fullName>
    </submittedName>
</protein>
<accession>A0AAF0X5P8</accession>
<dbReference type="Proteomes" id="UP000077755">
    <property type="component" value="Chromosome 5"/>
</dbReference>
<organism evidence="1 2">
    <name type="scientific">Daucus carota subsp. sativus</name>
    <name type="common">Carrot</name>
    <dbReference type="NCBI Taxonomy" id="79200"/>
    <lineage>
        <taxon>Eukaryota</taxon>
        <taxon>Viridiplantae</taxon>
        <taxon>Streptophyta</taxon>
        <taxon>Embryophyta</taxon>
        <taxon>Tracheophyta</taxon>
        <taxon>Spermatophyta</taxon>
        <taxon>Magnoliopsida</taxon>
        <taxon>eudicotyledons</taxon>
        <taxon>Gunneridae</taxon>
        <taxon>Pentapetalae</taxon>
        <taxon>asterids</taxon>
        <taxon>campanulids</taxon>
        <taxon>Apiales</taxon>
        <taxon>Apiaceae</taxon>
        <taxon>Apioideae</taxon>
        <taxon>Scandiceae</taxon>
        <taxon>Daucinae</taxon>
        <taxon>Daucus</taxon>
        <taxon>Daucus sect. Daucus</taxon>
    </lineage>
</organism>
<evidence type="ECO:0000313" key="1">
    <source>
        <dbReference type="EMBL" id="WOH00947.1"/>
    </source>
</evidence>
<name>A0AAF0X5P8_DAUCS</name>
<gene>
    <name evidence="1" type="ORF">DCAR_0520324</name>
</gene>
<evidence type="ECO:0000313" key="2">
    <source>
        <dbReference type="Proteomes" id="UP000077755"/>
    </source>
</evidence>
<reference evidence="1" key="2">
    <citation type="submission" date="2022-03" db="EMBL/GenBank/DDBJ databases">
        <title>Draft title - Genomic analysis of global carrot germplasm unveils the trajectory of domestication and the origin of high carotenoid orange carrot.</title>
        <authorList>
            <person name="Iorizzo M."/>
            <person name="Ellison S."/>
            <person name="Senalik D."/>
            <person name="Macko-Podgorni A."/>
            <person name="Grzebelus D."/>
            <person name="Bostan H."/>
            <person name="Rolling W."/>
            <person name="Curaba J."/>
            <person name="Simon P."/>
        </authorList>
    </citation>
    <scope>NUCLEOTIDE SEQUENCE</scope>
    <source>
        <tissue evidence="1">Leaf</tissue>
    </source>
</reference>
<reference evidence="1" key="1">
    <citation type="journal article" date="2016" name="Nat. Genet.">
        <title>A high-quality carrot genome assembly provides new insights into carotenoid accumulation and asterid genome evolution.</title>
        <authorList>
            <person name="Iorizzo M."/>
            <person name="Ellison S."/>
            <person name="Senalik D."/>
            <person name="Zeng P."/>
            <person name="Satapoomin P."/>
            <person name="Huang J."/>
            <person name="Bowman M."/>
            <person name="Iovene M."/>
            <person name="Sanseverino W."/>
            <person name="Cavagnaro P."/>
            <person name="Yildiz M."/>
            <person name="Macko-Podgorni A."/>
            <person name="Moranska E."/>
            <person name="Grzebelus E."/>
            <person name="Grzebelus D."/>
            <person name="Ashrafi H."/>
            <person name="Zheng Z."/>
            <person name="Cheng S."/>
            <person name="Spooner D."/>
            <person name="Van Deynze A."/>
            <person name="Simon P."/>
        </authorList>
    </citation>
    <scope>NUCLEOTIDE SEQUENCE</scope>
    <source>
        <tissue evidence="1">Leaf</tissue>
    </source>
</reference>
<keyword evidence="2" id="KW-1185">Reference proteome</keyword>
<dbReference type="EMBL" id="CP093347">
    <property type="protein sequence ID" value="WOH00947.1"/>
    <property type="molecule type" value="Genomic_DNA"/>
</dbReference>
<dbReference type="AlphaFoldDB" id="A0AAF0X5P8"/>
<sequence>MQADLPETDTKLELSQQLYNLRVRKANVLENLKKWWIYPICEGDYHFLHWLSACYCRSLIIQVVIIQKNRST</sequence>